<accession>A0AA85GJV8</accession>
<feature type="domain" description="Fibronectin type-III" evidence="12">
    <location>
        <begin position="925"/>
        <end position="1020"/>
    </location>
</feature>
<evidence type="ECO:0000313" key="14">
    <source>
        <dbReference type="WBParaSite" id="SRDH1_97290.1"/>
    </source>
</evidence>
<feature type="compositionally biased region" description="Polar residues" evidence="8">
    <location>
        <begin position="2108"/>
        <end position="2134"/>
    </location>
</feature>
<evidence type="ECO:0000256" key="10">
    <source>
        <dbReference type="SAM" id="SignalP"/>
    </source>
</evidence>
<feature type="region of interest" description="Disordered" evidence="8">
    <location>
        <begin position="1224"/>
        <end position="1260"/>
    </location>
</feature>
<feature type="compositionally biased region" description="Polar residues" evidence="8">
    <location>
        <begin position="1839"/>
        <end position="1882"/>
    </location>
</feature>
<evidence type="ECO:0000256" key="2">
    <source>
        <dbReference type="ARBA" id="ARBA00022692"/>
    </source>
</evidence>
<feature type="transmembrane region" description="Helical" evidence="9">
    <location>
        <begin position="1622"/>
        <end position="1645"/>
    </location>
</feature>
<sequence>MRGVLIFMYCLSVLIGTSSNVKFIHEPKDSCIPWRGQSQLICKVDHPKATYSWLAIRHAPLDLIFLNGRLHFLKESNVLFEKSEAIIENSSFVNVNVLSGRLLLKHPTSVDKINRSKSLMLHYKSWLEGSYRCKASVPGQGSLVSHAVNIRLSDLFLEPNLPTTHGLLSNSYQSLITEFQQYSTPPVMISETDTNKHPSLGGGSFYPGEVVVLRCPLIAISSVKPIIRWFHVTSDVMVMQPVGFDTEFSHSSWPNSYEAIPLDGGRWLEIHLGHLNTSPTSRRHEHDQSEWNGNFESLHNNDDPDKKSQPNEDYFLAGFGEYFCEVHIPSIQQVNNVINQPDKMGLNNTGPYIPVTLFSATTSTSSSSPSASTNVVSESKTSNFRSAVVWSVQAYELVQVEFPSIFMHSIEIISSVSSSSSSNHDVKNRQLSLNNENKLQERHNELWRKVNSSITLLCASNIRRFSNDNNIVLDRSGILWFNSSQLTDGYGIRWKKDGEILSDILFRTNPSHFRIVGSASLLINNAQLEDTGIYSCQVVNFMMNSILDETTIQLIIGNVPVLMNASSTELQAKLHFEQILWCNFKTYYPTIVQWRKNGEIIQDSEYFRVTNNFTAFSNQSDQFQHHHQYLRQKDQQIMTQIKIQRILPNDSGYFQCLAENRFGSVQHTIMLHVVQSNSNDYINDGVDYNNNMYMFIPTNVRVWNISDTHAYVMWDEPQWYLSKPFMYFIQIESDDTPGHLTVNTTKSVILLADLQPETKYTLKIFPALTKDSSQQQFNTNNFASVRFITKPLIHRPPAVKDISAVSWNYGTLTISWKTPLYNGAENDKIVSYQIILRSLTTTFNPNDDNTDDDPISHKLPTAINVHTSNLTITDNGDRLSYTVLNLTPDAFYQITIYPITETNITGHVAYLTSSPRVTSRPPSKPPMNLHVHSIGAHVATVSWEPPPVKYRNGQLIVYRINISCEDWLRPRHIMVQNKLSQLIQGLTSGMEYELTISAATRAGNGPDSEVLTFTTMTQKNEADFDAENNKSNDGYMLSSDALSEDFGSPIIEHRQPSSLSDNKLFSPALGPVENLQFLAEEQSLLVMWSPPIYSYSSGLPRTPLSNGRYNNRISNTPLRGNRDHRTDISHYIVAWGKMHPGPDSVELPKNQTSYSIQKLEQDTTYFIKVVVVGKNHEMKEAFISARTKPSSSSEHLPIPLNLHVSSSDSNWAILTWDKTECAQQSHENNNNHHNNNAEYDENRRTSIRSQSNQLKTSSINDCLNNNNNKHVIKFYQVAYQIIGYSSNLTRIKNFNNDDDDVDKTKKENDDDSDVHLTNGNRRQDLLTPSPPSLDRTQHMISVTENWAKLENLQFGRLYSVVVRAVGEKKSLKNSHFTPFNNDNKNNNHDQGQELNNILYSEWSLEQIIETPEKRPGDSPRDISLIGLSVGVGGGAVGSSSPSSSSSSMGDQLQKSPVSIQISWQPPIHPNGPLTGYLLYYTTNHSLPLMKWSKRHLPPDSLNTVISGLVRNAIYAFCLKATNSFGDGPISSVKFYRTPDVYDQGGGVLTFADHDSMKSINPINLLKHHDIINNDKIVNYPADLIFVKQPTTLLDNGKQYHGGSSSSSSGNSTVLYTPIKSSWLIFGIMIGFSIMILIIIVISLFYRKHRRNFDPLMNHKLGQNLTRLPDGDNLNETSNNNTTTLNNNNNWSRHINTQNNSISSQYFGKKRKGLTKSSFGGVGANAGTTAGNQDVALLMSNGEALLASDNMDCSGVVVDGLQQPSSNLLVSGVLVTMPNVLTTSMNLSSATVGVGASNGSGVVGAGQISSAGITPNQGVLYHNQNNMNTGSSSWDRDSDSLQFASVSQERTVDSSQSPNNITTSGHGQMTPTNGGSAGSTNSAHGSIGTPTRIIPNLAYHQVHGFPNDPTLGYSYPAVSIFPNIVNPMMIPSRPSVNNNSIPITGYPNHLIPSIIPSNSINNNSIGSNHNNMTNYLVHYYPTTSMYDHHLNNRMPTDQFPSIVSPQPPPHMVYTGQSSSRYPVPCNIDQSQMVATYAHVINPSAYTAVGQPGFVNVNTPRVNAAEIMSFTSSEDIGPGVSTSVNENDLTQKFLPVNGDDHSRNKAYISSPVNHTQTTPKSKRSSSGATGSRSITSPRRRPLPNSNRNERNADLYSNESVVADQQNLMSRSNNNSNNNTMTHMKQGSNRNSVIGNHNGVEGEHEGVQKAFSSEELTQEMANLEGLMKDLSAIAQEEFNC</sequence>
<dbReference type="PROSITE" id="PS50835">
    <property type="entry name" value="IG_LIKE"/>
    <property type="match status" value="2"/>
</dbReference>
<proteinExistence type="predicted"/>
<evidence type="ECO:0000256" key="8">
    <source>
        <dbReference type="SAM" id="MobiDB-lite"/>
    </source>
</evidence>
<feature type="chain" id="PRO_5041703915" description="Protein-tyrosine-phosphatase" evidence="10">
    <location>
        <begin position="20"/>
        <end position="2237"/>
    </location>
</feature>
<feature type="compositionally biased region" description="Polar residues" evidence="8">
    <location>
        <begin position="2177"/>
        <end position="2187"/>
    </location>
</feature>
<dbReference type="PROSITE" id="PS50853">
    <property type="entry name" value="FN3"/>
    <property type="match status" value="3"/>
</dbReference>
<feature type="compositionally biased region" description="Polar residues" evidence="8">
    <location>
        <begin position="2071"/>
        <end position="2088"/>
    </location>
</feature>
<dbReference type="Proteomes" id="UP000050792">
    <property type="component" value="Unassembled WGS sequence"/>
</dbReference>
<comment type="subcellular location">
    <subcellularLocation>
        <location evidence="1">Membrane</location>
        <topology evidence="1">Single-pass type I membrane protein</topology>
    </subcellularLocation>
</comment>
<feature type="domain" description="Ig-like" evidence="11">
    <location>
        <begin position="451"/>
        <end position="553"/>
    </location>
</feature>
<evidence type="ECO:0008006" key="15">
    <source>
        <dbReference type="Google" id="ProtNLM"/>
    </source>
</evidence>
<keyword evidence="2 9" id="KW-0812">Transmembrane</keyword>
<feature type="region of interest" description="Disordered" evidence="8">
    <location>
        <begin position="1667"/>
        <end position="1691"/>
    </location>
</feature>
<dbReference type="InterPro" id="IPR003599">
    <property type="entry name" value="Ig_sub"/>
</dbReference>
<dbReference type="InterPro" id="IPR036179">
    <property type="entry name" value="Ig-like_dom_sf"/>
</dbReference>
<dbReference type="CDD" id="cd00096">
    <property type="entry name" value="Ig"/>
    <property type="match status" value="1"/>
</dbReference>
<feature type="region of interest" description="Disordered" evidence="8">
    <location>
        <begin position="1292"/>
        <end position="1335"/>
    </location>
</feature>
<dbReference type="WBParaSite" id="SRDH1_97290.1">
    <property type="protein sequence ID" value="SRDH1_97290.1"/>
    <property type="gene ID" value="SRDH1_97290"/>
</dbReference>
<dbReference type="GO" id="GO:0016020">
    <property type="term" value="C:membrane"/>
    <property type="evidence" value="ECO:0007669"/>
    <property type="project" value="UniProtKB-SubCell"/>
</dbReference>
<evidence type="ECO:0000259" key="11">
    <source>
        <dbReference type="PROSITE" id="PS50835"/>
    </source>
</evidence>
<dbReference type="InterPro" id="IPR036116">
    <property type="entry name" value="FN3_sf"/>
</dbReference>
<reference evidence="14" key="2">
    <citation type="submission" date="2023-11" db="UniProtKB">
        <authorList>
            <consortium name="WormBaseParasite"/>
        </authorList>
    </citation>
    <scope>IDENTIFICATION</scope>
</reference>
<feature type="signal peptide" evidence="10">
    <location>
        <begin position="1"/>
        <end position="19"/>
    </location>
</feature>
<dbReference type="Gene3D" id="2.60.40.10">
    <property type="entry name" value="Immunoglobulins"/>
    <property type="match status" value="7"/>
</dbReference>
<feature type="compositionally biased region" description="Polar residues" evidence="8">
    <location>
        <begin position="1247"/>
        <end position="1260"/>
    </location>
</feature>
<protein>
    <recommendedName>
        <fullName evidence="15">Protein-tyrosine-phosphatase</fullName>
    </recommendedName>
</protein>
<feature type="domain" description="Fibronectin type-III" evidence="12">
    <location>
        <begin position="696"/>
        <end position="782"/>
    </location>
</feature>
<dbReference type="InterPro" id="IPR013783">
    <property type="entry name" value="Ig-like_fold"/>
</dbReference>
<keyword evidence="3" id="KW-0677">Repeat</keyword>
<organism evidence="13 14">
    <name type="scientific">Schistosoma rodhaini</name>
    <dbReference type="NCBI Taxonomy" id="6188"/>
    <lineage>
        <taxon>Eukaryota</taxon>
        <taxon>Metazoa</taxon>
        <taxon>Spiralia</taxon>
        <taxon>Lophotrochozoa</taxon>
        <taxon>Platyhelminthes</taxon>
        <taxon>Trematoda</taxon>
        <taxon>Digenea</taxon>
        <taxon>Strigeidida</taxon>
        <taxon>Schistosomatoidea</taxon>
        <taxon>Schistosomatidae</taxon>
        <taxon>Schistosoma</taxon>
    </lineage>
</organism>
<dbReference type="InterPro" id="IPR007110">
    <property type="entry name" value="Ig-like_dom"/>
</dbReference>
<evidence type="ECO:0000256" key="1">
    <source>
        <dbReference type="ARBA" id="ARBA00004479"/>
    </source>
</evidence>
<evidence type="ECO:0000256" key="3">
    <source>
        <dbReference type="ARBA" id="ARBA00022737"/>
    </source>
</evidence>
<dbReference type="SMART" id="SM00409">
    <property type="entry name" value="IG"/>
    <property type="match status" value="3"/>
</dbReference>
<dbReference type="PANTHER" id="PTHR44170:SF54">
    <property type="entry name" value="FI24025P1"/>
    <property type="match status" value="1"/>
</dbReference>
<feature type="compositionally biased region" description="Polar residues" evidence="8">
    <location>
        <begin position="1818"/>
        <end position="1832"/>
    </location>
</feature>
<feature type="domain" description="Ig-like" evidence="11">
    <location>
        <begin position="560"/>
        <end position="672"/>
    </location>
</feature>
<feature type="region of interest" description="Disordered" evidence="8">
    <location>
        <begin position="277"/>
        <end position="310"/>
    </location>
</feature>
<evidence type="ECO:0000256" key="6">
    <source>
        <dbReference type="ARBA" id="ARBA00023157"/>
    </source>
</evidence>
<keyword evidence="5 9" id="KW-0472">Membrane</keyword>
<dbReference type="CDD" id="cd00063">
    <property type="entry name" value="FN3"/>
    <property type="match status" value="4"/>
</dbReference>
<keyword evidence="6" id="KW-1015">Disulfide bond</keyword>
<dbReference type="GO" id="GO:0098609">
    <property type="term" value="P:cell-cell adhesion"/>
    <property type="evidence" value="ECO:0007669"/>
    <property type="project" value="TreeGrafter"/>
</dbReference>
<dbReference type="Pfam" id="PF00041">
    <property type="entry name" value="fn3"/>
    <property type="match status" value="3"/>
</dbReference>
<dbReference type="SUPFAM" id="SSF49265">
    <property type="entry name" value="Fibronectin type III"/>
    <property type="match status" value="4"/>
</dbReference>
<keyword evidence="13" id="KW-1185">Reference proteome</keyword>
<feature type="compositionally biased region" description="Basic and acidic residues" evidence="8">
    <location>
        <begin position="299"/>
        <end position="310"/>
    </location>
</feature>
<evidence type="ECO:0000256" key="5">
    <source>
        <dbReference type="ARBA" id="ARBA00023136"/>
    </source>
</evidence>
<reference evidence="13" key="1">
    <citation type="submission" date="2022-06" db="EMBL/GenBank/DDBJ databases">
        <authorList>
            <person name="Berger JAMES D."/>
            <person name="Berger JAMES D."/>
        </authorList>
    </citation>
    <scope>NUCLEOTIDE SEQUENCE [LARGE SCALE GENOMIC DNA]</scope>
</reference>
<dbReference type="SMART" id="SM00060">
    <property type="entry name" value="FN3"/>
    <property type="match status" value="6"/>
</dbReference>
<keyword evidence="7" id="KW-0325">Glycoprotein</keyword>
<dbReference type="InterPro" id="IPR003961">
    <property type="entry name" value="FN3_dom"/>
</dbReference>
<keyword evidence="4 9" id="KW-1133">Transmembrane helix</keyword>
<name>A0AA85GJV8_9TREM</name>
<feature type="region of interest" description="Disordered" evidence="8">
    <location>
        <begin position="2166"/>
        <end position="2187"/>
    </location>
</feature>
<feature type="region of interest" description="Disordered" evidence="8">
    <location>
        <begin position="2071"/>
        <end position="2154"/>
    </location>
</feature>
<evidence type="ECO:0000259" key="12">
    <source>
        <dbReference type="PROSITE" id="PS50853"/>
    </source>
</evidence>
<dbReference type="SUPFAM" id="SSF48726">
    <property type="entry name" value="Immunoglobulin"/>
    <property type="match status" value="2"/>
</dbReference>
<feature type="region of interest" description="Disordered" evidence="8">
    <location>
        <begin position="1818"/>
        <end position="1882"/>
    </location>
</feature>
<dbReference type="FunFam" id="2.60.40.10:FF:000028">
    <property type="entry name" value="Neuronal cell adhesion molecule"/>
    <property type="match status" value="1"/>
</dbReference>
<evidence type="ECO:0000256" key="9">
    <source>
        <dbReference type="SAM" id="Phobius"/>
    </source>
</evidence>
<feature type="domain" description="Fibronectin type-III" evidence="12">
    <location>
        <begin position="1440"/>
        <end position="1540"/>
    </location>
</feature>
<dbReference type="InterPro" id="IPR010560">
    <property type="entry name" value="Neogenin_C"/>
</dbReference>
<evidence type="ECO:0000313" key="13">
    <source>
        <dbReference type="Proteomes" id="UP000050792"/>
    </source>
</evidence>
<keyword evidence="10" id="KW-0732">Signal</keyword>
<evidence type="ECO:0000256" key="4">
    <source>
        <dbReference type="ARBA" id="ARBA00022989"/>
    </source>
</evidence>
<evidence type="ECO:0000256" key="7">
    <source>
        <dbReference type="ARBA" id="ARBA00023180"/>
    </source>
</evidence>
<feature type="compositionally biased region" description="Low complexity" evidence="8">
    <location>
        <begin position="1673"/>
        <end position="1689"/>
    </location>
</feature>
<dbReference type="PANTHER" id="PTHR44170">
    <property type="entry name" value="PROTEIN SIDEKICK"/>
    <property type="match status" value="1"/>
</dbReference>
<dbReference type="Pfam" id="PF06583">
    <property type="entry name" value="Neogenin_C"/>
    <property type="match status" value="1"/>
</dbReference>